<dbReference type="EMBL" id="SMFX01000001">
    <property type="protein sequence ID" value="TCK19477.1"/>
    <property type="molecule type" value="Genomic_DNA"/>
</dbReference>
<protein>
    <submittedName>
        <fullName evidence="1">Thymidylate kinase</fullName>
    </submittedName>
</protein>
<organism evidence="1 2">
    <name type="scientific">Thiogranum longum</name>
    <dbReference type="NCBI Taxonomy" id="1537524"/>
    <lineage>
        <taxon>Bacteria</taxon>
        <taxon>Pseudomonadati</taxon>
        <taxon>Pseudomonadota</taxon>
        <taxon>Gammaproteobacteria</taxon>
        <taxon>Chromatiales</taxon>
        <taxon>Ectothiorhodospiraceae</taxon>
        <taxon>Thiogranum</taxon>
    </lineage>
</organism>
<dbReference type="AlphaFoldDB" id="A0A4R1HBV9"/>
<keyword evidence="1" id="KW-0808">Transferase</keyword>
<evidence type="ECO:0000313" key="2">
    <source>
        <dbReference type="Proteomes" id="UP000295707"/>
    </source>
</evidence>
<dbReference type="SUPFAM" id="SSF52540">
    <property type="entry name" value="P-loop containing nucleoside triphosphate hydrolases"/>
    <property type="match status" value="1"/>
</dbReference>
<comment type="caution">
    <text evidence="1">The sequence shown here is derived from an EMBL/GenBank/DDBJ whole genome shotgun (WGS) entry which is preliminary data.</text>
</comment>
<reference evidence="1 2" key="1">
    <citation type="submission" date="2019-03" db="EMBL/GenBank/DDBJ databases">
        <title>Genomic Encyclopedia of Type Strains, Phase IV (KMG-IV): sequencing the most valuable type-strain genomes for metagenomic binning, comparative biology and taxonomic classification.</title>
        <authorList>
            <person name="Goeker M."/>
        </authorList>
    </citation>
    <scope>NUCLEOTIDE SEQUENCE [LARGE SCALE GENOMIC DNA]</scope>
    <source>
        <strain evidence="1 2">DSM 19610</strain>
    </source>
</reference>
<dbReference type="InterPro" id="IPR027417">
    <property type="entry name" value="P-loop_NTPase"/>
</dbReference>
<keyword evidence="2" id="KW-1185">Reference proteome</keyword>
<keyword evidence="1" id="KW-0418">Kinase</keyword>
<name>A0A4R1HBV9_9GAMM</name>
<proteinExistence type="predicted"/>
<dbReference type="Proteomes" id="UP000295707">
    <property type="component" value="Unassembled WGS sequence"/>
</dbReference>
<dbReference type="RefSeq" id="WP_132974183.1">
    <property type="nucleotide sequence ID" value="NZ_SMFX01000001.1"/>
</dbReference>
<dbReference type="GO" id="GO:0016301">
    <property type="term" value="F:kinase activity"/>
    <property type="evidence" value="ECO:0007669"/>
    <property type="project" value="UniProtKB-KW"/>
</dbReference>
<evidence type="ECO:0000313" key="1">
    <source>
        <dbReference type="EMBL" id="TCK19477.1"/>
    </source>
</evidence>
<accession>A0A4R1HBV9</accession>
<dbReference type="OrthoDB" id="7062217at2"/>
<gene>
    <name evidence="1" type="ORF">DFR30_2788</name>
</gene>
<dbReference type="Gene3D" id="3.40.50.300">
    <property type="entry name" value="P-loop containing nucleotide triphosphate hydrolases"/>
    <property type="match status" value="1"/>
</dbReference>
<sequence length="216" mass="24941">MNVPRIINVSGIDGSGKTTVVEWLAEKLGEQGYDVDVRWLRFNHVFTKPLLAFCRLTGLTRYEYVNGIRVGYHEFYRSRVIAWLFVYLQYLDALRVRYLYLGKGAGNARKVILLDRYIYDILIDLMIDTGIENLEKTHIGKAFLRLLPEGSLVLPILRQEKKVLGARPESRVDRNFSTRFRLYENLPEKFGLSEVRNDLGLEELLNTVAEKVGVGK</sequence>